<gene>
    <name evidence="6" type="ORF">PGRAT_04375</name>
</gene>
<evidence type="ECO:0000256" key="1">
    <source>
        <dbReference type="ARBA" id="ARBA00005417"/>
    </source>
</evidence>
<dbReference type="PROSITE" id="PS50893">
    <property type="entry name" value="ABC_TRANSPORTER_2"/>
    <property type="match status" value="1"/>
</dbReference>
<dbReference type="InterPro" id="IPR017871">
    <property type="entry name" value="ABC_transporter-like_CS"/>
</dbReference>
<proteinExistence type="inferred from homology"/>
<dbReference type="eggNOG" id="COG1131">
    <property type="taxonomic scope" value="Bacteria"/>
</dbReference>
<dbReference type="PROSITE" id="PS00211">
    <property type="entry name" value="ABC_TRANSPORTER_1"/>
    <property type="match status" value="1"/>
</dbReference>
<reference evidence="6 7" key="1">
    <citation type="submission" date="2014-08" db="EMBL/GenBank/DDBJ databases">
        <title>Comparative genomics of the Paenibacillus odorifer group.</title>
        <authorList>
            <person name="den Bakker H.C."/>
            <person name="Tsai Y.-C."/>
            <person name="Martin N."/>
            <person name="Korlach J."/>
            <person name="Wiedmann M."/>
        </authorList>
    </citation>
    <scope>NUCLEOTIDE SEQUENCE [LARGE SCALE GENOMIC DNA]</scope>
    <source>
        <strain evidence="6 7">DSM 15220</strain>
    </source>
</reference>
<keyword evidence="2" id="KW-0813">Transport</keyword>
<protein>
    <submittedName>
        <fullName evidence="6">Bacitracin ABC transporter ATP-binding protein</fullName>
    </submittedName>
</protein>
<dbReference type="HOGENOM" id="CLU_000604_1_2_9"/>
<sequence>MPQLIVETKGLTRRFGEQVPVNEVNLEVPEGKIYGFLGPNGAGKTTTIKMLLGLLRADAGTIRMFGQEMPERSLDILRKVGSLVENPSYYGHLTGYKNLKILSTLLKLPDRRIGEVLEIVRLTSSANRKVSGYSLGMKQRLGIAAALLRGPQLLILDEPTNGLDPAGIQEIRHLLLSLAHDQGMTILLSSHLLSEVDTIADEIGIISSGRLVYQGALELLERRRGKVLEFAVERPQEALRTLLLQGFAVERKGNVLSVSAEKVSMPQAELFKLLGPYGIMNVREISKSLEELFMELTGKGVSL</sequence>
<dbReference type="InterPro" id="IPR003593">
    <property type="entry name" value="AAA+_ATPase"/>
</dbReference>
<dbReference type="GO" id="GO:0005524">
    <property type="term" value="F:ATP binding"/>
    <property type="evidence" value="ECO:0007669"/>
    <property type="project" value="UniProtKB-KW"/>
</dbReference>
<keyword evidence="7" id="KW-1185">Reference proteome</keyword>
<evidence type="ECO:0000313" key="7">
    <source>
        <dbReference type="Proteomes" id="UP000029500"/>
    </source>
</evidence>
<dbReference type="PANTHER" id="PTHR43335:SF4">
    <property type="entry name" value="ABC TRANSPORTER, ATP-BINDING PROTEIN"/>
    <property type="match status" value="1"/>
</dbReference>
<dbReference type="GO" id="GO:0016887">
    <property type="term" value="F:ATP hydrolysis activity"/>
    <property type="evidence" value="ECO:0007669"/>
    <property type="project" value="InterPro"/>
</dbReference>
<evidence type="ECO:0000256" key="2">
    <source>
        <dbReference type="ARBA" id="ARBA00022448"/>
    </source>
</evidence>
<dbReference type="Gene3D" id="3.40.50.300">
    <property type="entry name" value="P-loop containing nucleotide triphosphate hydrolases"/>
    <property type="match status" value="1"/>
</dbReference>
<accession>A0A089M3M5</accession>
<dbReference type="EMBL" id="CP009287">
    <property type="protein sequence ID" value="AIQ66965.1"/>
    <property type="molecule type" value="Genomic_DNA"/>
</dbReference>
<dbReference type="CDD" id="cd03268">
    <property type="entry name" value="ABC_BcrA_bacitracin_resist"/>
    <property type="match status" value="1"/>
</dbReference>
<dbReference type="Pfam" id="PF00005">
    <property type="entry name" value="ABC_tran"/>
    <property type="match status" value="1"/>
</dbReference>
<dbReference type="InterPro" id="IPR027417">
    <property type="entry name" value="P-loop_NTPase"/>
</dbReference>
<keyword evidence="4 6" id="KW-0067">ATP-binding</keyword>
<evidence type="ECO:0000259" key="5">
    <source>
        <dbReference type="PROSITE" id="PS50893"/>
    </source>
</evidence>
<evidence type="ECO:0000256" key="4">
    <source>
        <dbReference type="ARBA" id="ARBA00022840"/>
    </source>
</evidence>
<dbReference type="KEGG" id="pgm:PGRAT_04375"/>
<evidence type="ECO:0000256" key="3">
    <source>
        <dbReference type="ARBA" id="ARBA00022741"/>
    </source>
</evidence>
<dbReference type="InterPro" id="IPR003439">
    <property type="entry name" value="ABC_transporter-like_ATP-bd"/>
</dbReference>
<keyword evidence="3" id="KW-0547">Nucleotide-binding</keyword>
<dbReference type="STRING" id="189425.PGRAT_04375"/>
<dbReference type="PANTHER" id="PTHR43335">
    <property type="entry name" value="ABC TRANSPORTER, ATP-BINDING PROTEIN"/>
    <property type="match status" value="1"/>
</dbReference>
<dbReference type="SUPFAM" id="SSF52540">
    <property type="entry name" value="P-loop containing nucleoside triphosphate hydrolases"/>
    <property type="match status" value="1"/>
</dbReference>
<organism evidence="6 7">
    <name type="scientific">Paenibacillus graminis</name>
    <dbReference type="NCBI Taxonomy" id="189425"/>
    <lineage>
        <taxon>Bacteria</taxon>
        <taxon>Bacillati</taxon>
        <taxon>Bacillota</taxon>
        <taxon>Bacilli</taxon>
        <taxon>Bacillales</taxon>
        <taxon>Paenibacillaceae</taxon>
        <taxon>Paenibacillus</taxon>
    </lineage>
</organism>
<evidence type="ECO:0000313" key="6">
    <source>
        <dbReference type="EMBL" id="AIQ66965.1"/>
    </source>
</evidence>
<dbReference type="RefSeq" id="WP_025703774.1">
    <property type="nucleotide sequence ID" value="NZ_CP009287.1"/>
</dbReference>
<comment type="similarity">
    <text evidence="1">Belongs to the ABC transporter superfamily.</text>
</comment>
<dbReference type="AlphaFoldDB" id="A0A089M3M5"/>
<dbReference type="SMART" id="SM00382">
    <property type="entry name" value="AAA"/>
    <property type="match status" value="1"/>
</dbReference>
<dbReference type="OrthoDB" id="9804819at2"/>
<dbReference type="Proteomes" id="UP000029500">
    <property type="component" value="Chromosome"/>
</dbReference>
<feature type="domain" description="ABC transporter" evidence="5">
    <location>
        <begin position="6"/>
        <end position="233"/>
    </location>
</feature>
<name>A0A089M3M5_9BACL</name>